<dbReference type="InterPro" id="IPR006089">
    <property type="entry name" value="Acyl-CoA_DH_CS"/>
</dbReference>
<evidence type="ECO:0000256" key="4">
    <source>
        <dbReference type="ARBA" id="ARBA00022827"/>
    </source>
</evidence>
<dbReference type="InterPro" id="IPR009075">
    <property type="entry name" value="AcylCo_DH/oxidase_C"/>
</dbReference>
<dbReference type="PANTHER" id="PTHR43884:SF12">
    <property type="entry name" value="ISOVALERYL-COA DEHYDROGENASE, MITOCHONDRIAL-RELATED"/>
    <property type="match status" value="1"/>
</dbReference>
<evidence type="ECO:0000256" key="6">
    <source>
        <dbReference type="SAM" id="MobiDB-lite"/>
    </source>
</evidence>
<evidence type="ECO:0000259" key="7">
    <source>
        <dbReference type="Pfam" id="PF00441"/>
    </source>
</evidence>
<dbReference type="PANTHER" id="PTHR43884">
    <property type="entry name" value="ACYL-COA DEHYDROGENASE"/>
    <property type="match status" value="1"/>
</dbReference>
<sequence>MTLNNQNIHGPQLEPTGLESNLTEEELAIQSAVRRFAKEVLRPAGMTLDRVTPEEMVAPDSILWDVLNKSKELGLSVSAMMDLEPVERARIMAIASEELAWGDAGLAGAILVNQMPVLYSLLAGNTQMAAYCDGKLGCWGITEPDHGSDMLDTDGTLLSSEGQYGRPNCVARIEGDKIIINGQKSAWVSGALTAEVCALYCHIEENGVTRPGVSVIVPLDLEGVTRGKPLDKAGLRAMNQGELYFDNVEVPIANLLVGPDEYNKFVYHTLAEANVHVGNMFVGLARAAYEHALEYAHERKQGGLPIIRHQNVKTRLFHMFRKIEAARALLRRTIEFNASAPNPALQGSIATKITCTQTAFEVASDALQIFGGNGMTKEYPMEKLLRDARSGLIADGCNEVLAIKGGNLLINPELL</sequence>
<evidence type="ECO:0000256" key="3">
    <source>
        <dbReference type="ARBA" id="ARBA00022630"/>
    </source>
</evidence>
<comment type="similarity">
    <text evidence="2 5">Belongs to the acyl-CoA dehydrogenase family.</text>
</comment>
<evidence type="ECO:0000313" key="9">
    <source>
        <dbReference type="EMBL" id="TWX64306.1"/>
    </source>
</evidence>
<keyword evidence="5" id="KW-0560">Oxidoreductase</keyword>
<reference evidence="9 10" key="1">
    <citation type="submission" date="2019-07" db="EMBL/GenBank/DDBJ databases">
        <title>Genomes of sea-ice associated Colwellia species.</title>
        <authorList>
            <person name="Bowman J.P."/>
        </authorList>
    </citation>
    <scope>NUCLEOTIDE SEQUENCE [LARGE SCALE GENOMIC DNA]</scope>
    <source>
        <strain evidence="9 10">ACAM 459</strain>
    </source>
</reference>
<feature type="region of interest" description="Disordered" evidence="6">
    <location>
        <begin position="1"/>
        <end position="20"/>
    </location>
</feature>
<dbReference type="SUPFAM" id="SSF56645">
    <property type="entry name" value="Acyl-CoA dehydrogenase NM domain-like"/>
    <property type="match status" value="1"/>
</dbReference>
<keyword evidence="10" id="KW-1185">Reference proteome</keyword>
<evidence type="ECO:0000256" key="1">
    <source>
        <dbReference type="ARBA" id="ARBA00001974"/>
    </source>
</evidence>
<dbReference type="EMBL" id="VOLT01000014">
    <property type="protein sequence ID" value="TWX64306.1"/>
    <property type="molecule type" value="Genomic_DNA"/>
</dbReference>
<keyword evidence="4 5" id="KW-0274">FAD</keyword>
<feature type="domain" description="Acyl-CoA oxidase/dehydrogenase middle" evidence="8">
    <location>
        <begin position="138"/>
        <end position="248"/>
    </location>
</feature>
<dbReference type="Gene3D" id="1.10.540.10">
    <property type="entry name" value="Acyl-CoA dehydrogenase/oxidase, N-terminal domain"/>
    <property type="match status" value="1"/>
</dbReference>
<dbReference type="OrthoDB" id="7486679at2"/>
<dbReference type="GO" id="GO:0003995">
    <property type="term" value="F:acyl-CoA dehydrogenase activity"/>
    <property type="evidence" value="ECO:0007669"/>
    <property type="project" value="InterPro"/>
</dbReference>
<dbReference type="SUPFAM" id="SSF47203">
    <property type="entry name" value="Acyl-CoA dehydrogenase C-terminal domain-like"/>
    <property type="match status" value="1"/>
</dbReference>
<accession>A0A5C6Q5X1</accession>
<dbReference type="Proteomes" id="UP000321822">
    <property type="component" value="Unassembled WGS sequence"/>
</dbReference>
<dbReference type="Gene3D" id="2.40.110.10">
    <property type="entry name" value="Butyryl-CoA Dehydrogenase, subunit A, domain 2"/>
    <property type="match status" value="1"/>
</dbReference>
<protein>
    <submittedName>
        <fullName evidence="9">Acyl-CoA dehydrogenase</fullName>
    </submittedName>
</protein>
<dbReference type="InterPro" id="IPR006091">
    <property type="entry name" value="Acyl-CoA_Oxase/DH_mid-dom"/>
</dbReference>
<comment type="caution">
    <text evidence="9">The sequence shown here is derived from an EMBL/GenBank/DDBJ whole genome shotgun (WGS) entry which is preliminary data.</text>
</comment>
<proteinExistence type="inferred from homology"/>
<dbReference type="InterPro" id="IPR036250">
    <property type="entry name" value="AcylCo_DH-like_C"/>
</dbReference>
<name>A0A5C6Q5X1_9GAMM</name>
<dbReference type="PROSITE" id="PS00073">
    <property type="entry name" value="ACYL_COA_DH_2"/>
    <property type="match status" value="1"/>
</dbReference>
<evidence type="ECO:0000256" key="2">
    <source>
        <dbReference type="ARBA" id="ARBA00009347"/>
    </source>
</evidence>
<dbReference type="AlphaFoldDB" id="A0A5C6Q5X1"/>
<dbReference type="InterPro" id="IPR046373">
    <property type="entry name" value="Acyl-CoA_Oxase/DH_mid-dom_sf"/>
</dbReference>
<dbReference type="CDD" id="cd00567">
    <property type="entry name" value="ACAD"/>
    <property type="match status" value="1"/>
</dbReference>
<dbReference type="Pfam" id="PF00441">
    <property type="entry name" value="Acyl-CoA_dh_1"/>
    <property type="match status" value="1"/>
</dbReference>
<feature type="domain" description="Acyl-CoA dehydrogenase/oxidase C-terminal" evidence="7">
    <location>
        <begin position="268"/>
        <end position="401"/>
    </location>
</feature>
<comment type="cofactor">
    <cofactor evidence="1 5">
        <name>FAD</name>
        <dbReference type="ChEBI" id="CHEBI:57692"/>
    </cofactor>
</comment>
<dbReference type="InterPro" id="IPR037069">
    <property type="entry name" value="AcylCoA_DH/ox_N_sf"/>
</dbReference>
<dbReference type="RefSeq" id="WP_146791234.1">
    <property type="nucleotide sequence ID" value="NZ_VOLT01000014.1"/>
</dbReference>
<dbReference type="Pfam" id="PF02770">
    <property type="entry name" value="Acyl-CoA_dh_M"/>
    <property type="match status" value="1"/>
</dbReference>
<dbReference type="GO" id="GO:0050660">
    <property type="term" value="F:flavin adenine dinucleotide binding"/>
    <property type="evidence" value="ECO:0007669"/>
    <property type="project" value="InterPro"/>
</dbReference>
<organism evidence="9 10">
    <name type="scientific">Colwellia demingiae</name>
    <dbReference type="NCBI Taxonomy" id="89401"/>
    <lineage>
        <taxon>Bacteria</taxon>
        <taxon>Pseudomonadati</taxon>
        <taxon>Pseudomonadota</taxon>
        <taxon>Gammaproteobacteria</taxon>
        <taxon>Alteromonadales</taxon>
        <taxon>Colwelliaceae</taxon>
        <taxon>Colwellia</taxon>
    </lineage>
</organism>
<dbReference type="InterPro" id="IPR009100">
    <property type="entry name" value="AcylCoA_DH/oxidase_NM_dom_sf"/>
</dbReference>
<evidence type="ECO:0000313" key="10">
    <source>
        <dbReference type="Proteomes" id="UP000321822"/>
    </source>
</evidence>
<evidence type="ECO:0000256" key="5">
    <source>
        <dbReference type="RuleBase" id="RU362125"/>
    </source>
</evidence>
<dbReference type="Gene3D" id="1.20.140.10">
    <property type="entry name" value="Butyryl-CoA Dehydrogenase, subunit A, domain 3"/>
    <property type="match status" value="1"/>
</dbReference>
<evidence type="ECO:0000259" key="8">
    <source>
        <dbReference type="Pfam" id="PF02770"/>
    </source>
</evidence>
<keyword evidence="3 5" id="KW-0285">Flavoprotein</keyword>
<gene>
    <name evidence="9" type="ORF">ESZ36_20235</name>
</gene>